<dbReference type="GO" id="GO:0043139">
    <property type="term" value="F:5'-3' DNA helicase activity"/>
    <property type="evidence" value="ECO:0007669"/>
    <property type="project" value="TreeGrafter"/>
</dbReference>
<dbReference type="Gene3D" id="3.40.50.300">
    <property type="entry name" value="P-loop containing nucleotide triphosphate hydrolases"/>
    <property type="match status" value="2"/>
</dbReference>
<sequence length="906" mass="103048">MESDLGLRGSKLKELLDMEREAEIEEFDQLFKTLSRRDLEQRGLCISNLSMGEITAGLYGKVLIPFEYINYKQHKKVDEQTHKLSNGDIVTVTDANTRPSSTSELRGIVYRVTEKAVIVSFNEFDDALNELSEPLTLCLLPNDITYLRCKQAVKKLTEYVESDSLENVRNILCGYSEPSKELNEFPEELARKVEDNWFNENLNSIQKEAVIHSLKSKELAIIHGPPGTGKTTTLVEFIKKACMDLNAKVLCCAPSNIAVDNIAEKLIQGEGSLKVVRIGHPARLLDSVQNRCLDALVQRADATEVVMDSKKELKSVLNKLSKQGNKEEKAALREERKRLRGDIREFEKKAVKEIFTGAQVILSTTTMAGGNKLFNFCSNLPGKVLDIVVIDECAQATEPSCWIPIQYAKKVVFAGDHKQLEPTIKSMEAAKEGLSNTLFEQMINKYPEASKMLTIQYRMNEKIMKWSSEAMYGNELVAAPEVADHLLSDNEELKLPENPDCDTEELKTFLENPLYLIDTSYCKMYESVEEDSGSKSNIGEGSLIKVMVERLKLLGLNDSQIGVITPYNAQANLIRKALREEPSKNKKSFCEVSTVDGFQGREKDVIIISMVRSNLHGEVGFLRNERRMNVAVTRARKLCILIGDTDCVSKSMVAASKETTLDNDVKVPEEISTFYDNKISFLGNLCEYFKKYGEYVSANEFRDDDRVLFDVGEAEKTNIKEEIKAETEEKQDEASNKSKKKRKRNKKKNKGNNQEEEKKVSKVAIEQQNTTTPLEPLSKPTKSDYKNARAPKVAEKQQKPAPKTEPEIDFEEEKAAKRREKNKKKRQKQKQKKKEAEQQEKEKLDKMDEDEYLDFLIDTNHKCQFKEGGKQCKKQNALYLRECLMCHSKYCFPHLQPEVHDCKGLQ</sequence>
<dbReference type="GO" id="GO:0003723">
    <property type="term" value="F:RNA binding"/>
    <property type="evidence" value="ECO:0007669"/>
    <property type="project" value="InterPro"/>
</dbReference>
<evidence type="ECO:0000313" key="17">
    <source>
        <dbReference type="Proteomes" id="UP001295684"/>
    </source>
</evidence>
<feature type="domain" description="DNA2/NAM7 helicase helicase" evidence="13">
    <location>
        <begin position="201"/>
        <end position="426"/>
    </location>
</feature>
<comment type="similarity">
    <text evidence="3">Belongs to the DNA2/NAM7 helicase family.</text>
</comment>
<dbReference type="InterPro" id="IPR048761">
    <property type="entry name" value="SMUBP-2_HCS1_1B"/>
</dbReference>
<proteinExistence type="inferred from homology"/>
<keyword evidence="6" id="KW-0547">Nucleotide-binding</keyword>
<evidence type="ECO:0000256" key="4">
    <source>
        <dbReference type="ARBA" id="ARBA00012551"/>
    </source>
</evidence>
<dbReference type="SUPFAM" id="SSF118310">
    <property type="entry name" value="AN1-like Zinc finger"/>
    <property type="match status" value="1"/>
</dbReference>
<evidence type="ECO:0000313" key="16">
    <source>
        <dbReference type="EMBL" id="CAI2381697.1"/>
    </source>
</evidence>
<dbReference type="CDD" id="cd18044">
    <property type="entry name" value="DEXXQc_SMUBP2"/>
    <property type="match status" value="1"/>
</dbReference>
<feature type="compositionally biased region" description="Basic residues" evidence="12">
    <location>
        <begin position="816"/>
        <end position="833"/>
    </location>
</feature>
<dbReference type="SUPFAM" id="SSF52540">
    <property type="entry name" value="P-loop containing nucleoside triphosphate hydrolases"/>
    <property type="match status" value="1"/>
</dbReference>
<evidence type="ECO:0000256" key="7">
    <source>
        <dbReference type="ARBA" id="ARBA00022801"/>
    </source>
</evidence>
<dbReference type="InterPro" id="IPR035896">
    <property type="entry name" value="AN1-like_Znf"/>
</dbReference>
<evidence type="ECO:0000256" key="8">
    <source>
        <dbReference type="ARBA" id="ARBA00022806"/>
    </source>
</evidence>
<keyword evidence="5" id="KW-0963">Cytoplasm</keyword>
<keyword evidence="17" id="KW-1185">Reference proteome</keyword>
<dbReference type="InterPro" id="IPR047187">
    <property type="entry name" value="SF1_C_Upf1"/>
</dbReference>
<evidence type="ECO:0000256" key="5">
    <source>
        <dbReference type="ARBA" id="ARBA00022490"/>
    </source>
</evidence>
<dbReference type="PANTHER" id="PTHR43788">
    <property type="entry name" value="DNA2/NAM7 HELICASE FAMILY MEMBER"/>
    <property type="match status" value="1"/>
</dbReference>
<evidence type="ECO:0000256" key="1">
    <source>
        <dbReference type="ARBA" id="ARBA00004123"/>
    </source>
</evidence>
<feature type="compositionally biased region" description="Basic and acidic residues" evidence="12">
    <location>
        <begin position="781"/>
        <end position="806"/>
    </location>
</feature>
<evidence type="ECO:0000259" key="13">
    <source>
        <dbReference type="Pfam" id="PF13086"/>
    </source>
</evidence>
<gene>
    <name evidence="16" type="ORF">ECRASSUSDP1_LOCUS23155</name>
</gene>
<dbReference type="InterPro" id="IPR027417">
    <property type="entry name" value="P-loop_NTPase"/>
</dbReference>
<reference evidence="16" key="1">
    <citation type="submission" date="2023-07" db="EMBL/GenBank/DDBJ databases">
        <authorList>
            <consortium name="AG Swart"/>
            <person name="Singh M."/>
            <person name="Singh A."/>
            <person name="Seah K."/>
            <person name="Emmerich C."/>
        </authorList>
    </citation>
    <scope>NUCLEOTIDE SEQUENCE</scope>
    <source>
        <strain evidence="16">DP1</strain>
    </source>
</reference>
<feature type="coiled-coil region" evidence="11">
    <location>
        <begin position="310"/>
        <end position="349"/>
    </location>
</feature>
<feature type="compositionally biased region" description="Basic and acidic residues" evidence="12">
    <location>
        <begin position="722"/>
        <end position="736"/>
    </location>
</feature>
<dbReference type="GO" id="GO:0005524">
    <property type="term" value="F:ATP binding"/>
    <property type="evidence" value="ECO:0007669"/>
    <property type="project" value="UniProtKB-KW"/>
</dbReference>
<dbReference type="Pfam" id="PF21138">
    <property type="entry name" value="SMUBP-2_HCS1_1B"/>
    <property type="match status" value="1"/>
</dbReference>
<evidence type="ECO:0000256" key="2">
    <source>
        <dbReference type="ARBA" id="ARBA00004496"/>
    </source>
</evidence>
<dbReference type="Gene3D" id="2.40.30.270">
    <property type="match status" value="1"/>
</dbReference>
<dbReference type="Proteomes" id="UP001295684">
    <property type="component" value="Unassembled WGS sequence"/>
</dbReference>
<dbReference type="InterPro" id="IPR041679">
    <property type="entry name" value="DNA2/NAM7-like_C"/>
</dbReference>
<dbReference type="InterPro" id="IPR050534">
    <property type="entry name" value="Coronavir_polyprotein_1ab"/>
</dbReference>
<feature type="domain" description="DNA2/NAM7 helicase-like C-terminal" evidence="14">
    <location>
        <begin position="434"/>
        <end position="645"/>
    </location>
</feature>
<evidence type="ECO:0000256" key="11">
    <source>
        <dbReference type="SAM" id="Coils"/>
    </source>
</evidence>
<feature type="domain" description="Helicase SMUBP-2/HCS1 1B" evidence="15">
    <location>
        <begin position="13"/>
        <end position="128"/>
    </location>
</feature>
<keyword evidence="10" id="KW-0539">Nucleus</keyword>
<dbReference type="InterPro" id="IPR041677">
    <property type="entry name" value="DNA2/NAM7_AAA_11"/>
</dbReference>
<accession>A0AAD2D5V4</accession>
<evidence type="ECO:0000259" key="14">
    <source>
        <dbReference type="Pfam" id="PF13087"/>
    </source>
</evidence>
<keyword evidence="11" id="KW-0175">Coiled coil</keyword>
<dbReference type="EMBL" id="CAMPGE010023803">
    <property type="protein sequence ID" value="CAI2381697.1"/>
    <property type="molecule type" value="Genomic_DNA"/>
</dbReference>
<dbReference type="EC" id="3.6.4.12" evidence="4"/>
<evidence type="ECO:0000256" key="10">
    <source>
        <dbReference type="ARBA" id="ARBA00023242"/>
    </source>
</evidence>
<comment type="subcellular location">
    <subcellularLocation>
        <location evidence="2">Cytoplasm</location>
    </subcellularLocation>
    <subcellularLocation>
        <location evidence="1">Nucleus</location>
    </subcellularLocation>
</comment>
<name>A0AAD2D5V4_EUPCR</name>
<dbReference type="GO" id="GO:0016787">
    <property type="term" value="F:hydrolase activity"/>
    <property type="evidence" value="ECO:0007669"/>
    <property type="project" value="UniProtKB-KW"/>
</dbReference>
<feature type="compositionally biased region" description="Basic and acidic residues" evidence="12">
    <location>
        <begin position="834"/>
        <end position="845"/>
    </location>
</feature>
<keyword evidence="8" id="KW-0347">Helicase</keyword>
<evidence type="ECO:0000256" key="3">
    <source>
        <dbReference type="ARBA" id="ARBA00007913"/>
    </source>
</evidence>
<dbReference type="Pfam" id="PF13087">
    <property type="entry name" value="AAA_12"/>
    <property type="match status" value="1"/>
</dbReference>
<keyword evidence="7" id="KW-0378">Hydrolase</keyword>
<dbReference type="PANTHER" id="PTHR43788:SF8">
    <property type="entry name" value="DNA-BINDING PROTEIN SMUBP-2"/>
    <property type="match status" value="1"/>
</dbReference>
<evidence type="ECO:0000256" key="6">
    <source>
        <dbReference type="ARBA" id="ARBA00022741"/>
    </source>
</evidence>
<feature type="region of interest" description="Disordered" evidence="12">
    <location>
        <begin position="722"/>
        <end position="845"/>
    </location>
</feature>
<keyword evidence="9" id="KW-0067">ATP-binding</keyword>
<evidence type="ECO:0000256" key="12">
    <source>
        <dbReference type="SAM" id="MobiDB-lite"/>
    </source>
</evidence>
<dbReference type="AlphaFoldDB" id="A0AAD2D5V4"/>
<dbReference type="GO" id="GO:0005737">
    <property type="term" value="C:cytoplasm"/>
    <property type="evidence" value="ECO:0007669"/>
    <property type="project" value="UniProtKB-SubCell"/>
</dbReference>
<feature type="compositionally biased region" description="Basic residues" evidence="12">
    <location>
        <begin position="737"/>
        <end position="750"/>
    </location>
</feature>
<protein>
    <recommendedName>
        <fullName evidence="4">DNA helicase</fullName>
        <ecNumber evidence="4">3.6.4.12</ecNumber>
    </recommendedName>
</protein>
<dbReference type="GO" id="GO:0005634">
    <property type="term" value="C:nucleus"/>
    <property type="evidence" value="ECO:0007669"/>
    <property type="project" value="UniProtKB-SubCell"/>
</dbReference>
<evidence type="ECO:0000256" key="9">
    <source>
        <dbReference type="ARBA" id="ARBA00022840"/>
    </source>
</evidence>
<dbReference type="Pfam" id="PF13086">
    <property type="entry name" value="AAA_11"/>
    <property type="match status" value="1"/>
</dbReference>
<organism evidence="16 17">
    <name type="scientific">Euplotes crassus</name>
    <dbReference type="NCBI Taxonomy" id="5936"/>
    <lineage>
        <taxon>Eukaryota</taxon>
        <taxon>Sar</taxon>
        <taxon>Alveolata</taxon>
        <taxon>Ciliophora</taxon>
        <taxon>Intramacronucleata</taxon>
        <taxon>Spirotrichea</taxon>
        <taxon>Hypotrichia</taxon>
        <taxon>Euplotida</taxon>
        <taxon>Euplotidae</taxon>
        <taxon>Moneuplotes</taxon>
    </lineage>
</organism>
<comment type="caution">
    <text evidence="16">The sequence shown here is derived from an EMBL/GenBank/DDBJ whole genome shotgun (WGS) entry which is preliminary data.</text>
</comment>
<evidence type="ECO:0000259" key="15">
    <source>
        <dbReference type="Pfam" id="PF21138"/>
    </source>
</evidence>
<dbReference type="CDD" id="cd18808">
    <property type="entry name" value="SF1_C_Upf1"/>
    <property type="match status" value="1"/>
</dbReference>